<dbReference type="Gene3D" id="2.40.170.20">
    <property type="entry name" value="TonB-dependent receptor, beta-barrel domain"/>
    <property type="match status" value="1"/>
</dbReference>
<evidence type="ECO:0000256" key="10">
    <source>
        <dbReference type="SAM" id="SignalP"/>
    </source>
</evidence>
<dbReference type="InterPro" id="IPR036942">
    <property type="entry name" value="Beta-barrel_TonB_sf"/>
</dbReference>
<dbReference type="InterPro" id="IPR000531">
    <property type="entry name" value="Beta-barrel_TonB"/>
</dbReference>
<comment type="similarity">
    <text evidence="8 9">Belongs to the TonB-dependent receptor family.</text>
</comment>
<evidence type="ECO:0000256" key="1">
    <source>
        <dbReference type="ARBA" id="ARBA00004571"/>
    </source>
</evidence>
<feature type="chain" id="PRO_5022162412" evidence="10">
    <location>
        <begin position="18"/>
        <end position="766"/>
    </location>
</feature>
<dbReference type="PANTHER" id="PTHR30069">
    <property type="entry name" value="TONB-DEPENDENT OUTER MEMBRANE RECEPTOR"/>
    <property type="match status" value="1"/>
</dbReference>
<keyword evidence="2 8" id="KW-0813">Transport</keyword>
<evidence type="ECO:0000256" key="2">
    <source>
        <dbReference type="ARBA" id="ARBA00022448"/>
    </source>
</evidence>
<accession>A0A550I8I9</accession>
<keyword evidence="4 8" id="KW-0812">Transmembrane</keyword>
<sequence>MRYLSLLIILVTFTAQSQEATVFGRVTSEEGPVAFASIYLKNTDTGVDVDIDGNYEIKVPAGEPTLIIQFQGYRTVKRQLNLTKNERKQLNIFMEPNPSSLDEIVVTGTRTSKRRTDSPVIVNLINSETLEQVTATDLSQGLRFQPGLRVETDCQTCNYTQLRMNGLQGGYSQIIINGRPIFSPLTGLYGLEQIPVNMIERIEVVRGGVSALYGSSAIGGTVNVITKIPKQNSYGLSYTYENIDGQTDQNIFGGNATVVSKDYKSGANFFVSHRTRGLYDANGDNFSELPELEDNSFGVNAFYIPTEDSKINLSLSSLYEYRYGGEMVTGPAYLSKQSEERTHNVLMGSLDYQVNFNEDKSSLIFYYGGQTTKRDHYTGIIPDDEEEKSEFFANPPYGTSEVTTHQGGVQYNHRIDNFLGGSSVMTGGLEYVYDDVYDEIEAYNYLIDQTTRNLGIFFQNDWDISNNLNFLSGFRVDKHNLVDHAIVSPRLSLLYKLKETTQFRLGWGTGFRAPQAFDTDLHIAFAGGGISRISLADNLIEERSNSYTASINYDRATEHFIWGYTVEGFYTTLDDAFFLSPLGEDDFGERFEKRNGEGATVKGFTLETRANFDYLFELEAGFTLQSSNFDEPVENIAGLESRREFLRTPNDYGYATLTFTPNKRFSATANFVYTDEMDIVHFAGENTGQDIDEYDVTPSFAEISLRLGYDIPLKSINSTLGIFGGIKNLGNAYQDDFDTGKNRDSNYVYGPGVPRSIFVGLKIDSL</sequence>
<dbReference type="OrthoDB" id="9760333at2"/>
<dbReference type="InterPro" id="IPR012910">
    <property type="entry name" value="Plug_dom"/>
</dbReference>
<feature type="domain" description="TonB-dependent receptor-like beta-barrel" evidence="11">
    <location>
        <begin position="306"/>
        <end position="729"/>
    </location>
</feature>
<evidence type="ECO:0000256" key="8">
    <source>
        <dbReference type="PROSITE-ProRule" id="PRU01360"/>
    </source>
</evidence>
<evidence type="ECO:0000256" key="5">
    <source>
        <dbReference type="ARBA" id="ARBA00023077"/>
    </source>
</evidence>
<evidence type="ECO:0000256" key="4">
    <source>
        <dbReference type="ARBA" id="ARBA00022692"/>
    </source>
</evidence>
<gene>
    <name evidence="13" type="ORF">FGM01_05245</name>
</gene>
<dbReference type="Pfam" id="PF07715">
    <property type="entry name" value="Plug"/>
    <property type="match status" value="1"/>
</dbReference>
<name>A0A550I8I9_9FLAO</name>
<feature type="domain" description="TonB-dependent receptor plug" evidence="12">
    <location>
        <begin position="116"/>
        <end position="221"/>
    </location>
</feature>
<keyword evidence="6 8" id="KW-0472">Membrane</keyword>
<evidence type="ECO:0000313" key="14">
    <source>
        <dbReference type="Proteomes" id="UP000315131"/>
    </source>
</evidence>
<evidence type="ECO:0000256" key="6">
    <source>
        <dbReference type="ARBA" id="ARBA00023136"/>
    </source>
</evidence>
<keyword evidence="5 9" id="KW-0798">TonB box</keyword>
<dbReference type="Pfam" id="PF13715">
    <property type="entry name" value="CarbopepD_reg_2"/>
    <property type="match status" value="1"/>
</dbReference>
<dbReference type="EMBL" id="VHSF01000001">
    <property type="protein sequence ID" value="TRO67289.1"/>
    <property type="molecule type" value="Genomic_DNA"/>
</dbReference>
<evidence type="ECO:0000313" key="13">
    <source>
        <dbReference type="EMBL" id="TRO67289.1"/>
    </source>
</evidence>
<keyword evidence="13" id="KW-0675">Receptor</keyword>
<comment type="caution">
    <text evidence="13">The sequence shown here is derived from an EMBL/GenBank/DDBJ whole genome shotgun (WGS) entry which is preliminary data.</text>
</comment>
<organism evidence="13 14">
    <name type="scientific">Christiangramia sabulilitoris</name>
    <dbReference type="NCBI Taxonomy" id="2583991"/>
    <lineage>
        <taxon>Bacteria</taxon>
        <taxon>Pseudomonadati</taxon>
        <taxon>Bacteroidota</taxon>
        <taxon>Flavobacteriia</taxon>
        <taxon>Flavobacteriales</taxon>
        <taxon>Flavobacteriaceae</taxon>
        <taxon>Christiangramia</taxon>
    </lineage>
</organism>
<evidence type="ECO:0000256" key="7">
    <source>
        <dbReference type="ARBA" id="ARBA00023237"/>
    </source>
</evidence>
<dbReference type="InterPro" id="IPR039426">
    <property type="entry name" value="TonB-dep_rcpt-like"/>
</dbReference>
<dbReference type="Gene3D" id="2.170.130.10">
    <property type="entry name" value="TonB-dependent receptor, plug domain"/>
    <property type="match status" value="1"/>
</dbReference>
<evidence type="ECO:0000259" key="11">
    <source>
        <dbReference type="Pfam" id="PF00593"/>
    </source>
</evidence>
<dbReference type="InterPro" id="IPR037066">
    <property type="entry name" value="Plug_dom_sf"/>
</dbReference>
<dbReference type="GO" id="GO:0044718">
    <property type="term" value="P:siderophore transmembrane transport"/>
    <property type="evidence" value="ECO:0007669"/>
    <property type="project" value="TreeGrafter"/>
</dbReference>
<dbReference type="GO" id="GO:0009279">
    <property type="term" value="C:cell outer membrane"/>
    <property type="evidence" value="ECO:0007669"/>
    <property type="project" value="UniProtKB-SubCell"/>
</dbReference>
<dbReference type="SUPFAM" id="SSF56935">
    <property type="entry name" value="Porins"/>
    <property type="match status" value="1"/>
</dbReference>
<dbReference type="InterPro" id="IPR008969">
    <property type="entry name" value="CarboxyPept-like_regulatory"/>
</dbReference>
<dbReference type="Proteomes" id="UP000315131">
    <property type="component" value="Unassembled WGS sequence"/>
</dbReference>
<evidence type="ECO:0000256" key="3">
    <source>
        <dbReference type="ARBA" id="ARBA00022452"/>
    </source>
</evidence>
<keyword evidence="7 8" id="KW-0998">Cell outer membrane</keyword>
<dbReference type="PANTHER" id="PTHR30069:SF57">
    <property type="entry name" value="TONB-DEPENDENT RECEPTOR"/>
    <property type="match status" value="1"/>
</dbReference>
<evidence type="ECO:0000259" key="12">
    <source>
        <dbReference type="Pfam" id="PF07715"/>
    </source>
</evidence>
<dbReference type="SUPFAM" id="SSF49464">
    <property type="entry name" value="Carboxypeptidase regulatory domain-like"/>
    <property type="match status" value="1"/>
</dbReference>
<dbReference type="RefSeq" id="WP_143410067.1">
    <property type="nucleotide sequence ID" value="NZ_VHSF01000001.1"/>
</dbReference>
<dbReference type="PROSITE" id="PS52016">
    <property type="entry name" value="TONB_DEPENDENT_REC_3"/>
    <property type="match status" value="1"/>
</dbReference>
<evidence type="ECO:0000256" key="9">
    <source>
        <dbReference type="RuleBase" id="RU003357"/>
    </source>
</evidence>
<dbReference type="GO" id="GO:0015344">
    <property type="term" value="F:siderophore uptake transmembrane transporter activity"/>
    <property type="evidence" value="ECO:0007669"/>
    <property type="project" value="TreeGrafter"/>
</dbReference>
<feature type="signal peptide" evidence="10">
    <location>
        <begin position="1"/>
        <end position="17"/>
    </location>
</feature>
<protein>
    <submittedName>
        <fullName evidence="13">TonB-dependent receptor</fullName>
    </submittedName>
</protein>
<comment type="subcellular location">
    <subcellularLocation>
        <location evidence="1 8">Cell outer membrane</location>
        <topology evidence="1 8">Multi-pass membrane protein</topology>
    </subcellularLocation>
</comment>
<keyword evidence="14" id="KW-1185">Reference proteome</keyword>
<proteinExistence type="inferred from homology"/>
<dbReference type="AlphaFoldDB" id="A0A550I8I9"/>
<reference evidence="13 14" key="1">
    <citation type="submission" date="2019-06" db="EMBL/GenBank/DDBJ databases">
        <title>Gramella sabulilitoris sp. nov., isolated from a marine sand.</title>
        <authorList>
            <person name="Yoon J.-H."/>
        </authorList>
    </citation>
    <scope>NUCLEOTIDE SEQUENCE [LARGE SCALE GENOMIC DNA]</scope>
    <source>
        <strain evidence="13 14">HSMS-1</strain>
    </source>
</reference>
<keyword evidence="3 8" id="KW-1134">Transmembrane beta strand</keyword>
<keyword evidence="10" id="KW-0732">Signal</keyword>
<dbReference type="Gene3D" id="2.60.40.1120">
    <property type="entry name" value="Carboxypeptidase-like, regulatory domain"/>
    <property type="match status" value="1"/>
</dbReference>
<dbReference type="Pfam" id="PF00593">
    <property type="entry name" value="TonB_dep_Rec_b-barrel"/>
    <property type="match status" value="1"/>
</dbReference>